<dbReference type="Pfam" id="PF10117">
    <property type="entry name" value="McrBC"/>
    <property type="match status" value="1"/>
</dbReference>
<dbReference type="AlphaFoldDB" id="A0AAW7X896"/>
<name>A0AAW7X896_9GAMM</name>
<sequence length="428" mass="48509">MSEVLVVLEHQKIPIVSHRSVGEFALSSRHAEVLERMKTLPGNAYAWGRDSITWKNYCGLVCLGDVTLEILPKISDTETPSESARISLIRMLKVAGLLKLHRPGSAGIAVKNCSLLDVFISDFCELVAREIARGAAKRYVTVEENLRVVRGKLKVTQQLKSNLAHKERLYCEYDELSEDNIINQSIRYALQIVSKKAIQPAVKKHVLEQLNRFEHISPVQLSADQVENIDLNRNERRFSDILKYCELFIRTLAPTNSAGKQDVFSLLFDMNQLFEAWVCSMIRPLAHEMGLTLRTQGPRKYLAYREDIQSKVFQMKPDITLLDKAGQVVLIADAKWKILADDEKKLGISQADMYQLSVYGNRYQCGSLALVYPRIQPQSKNYLMDLYANEHATQLLVTTFGLQQGVDKLTLDDIRLLIATQLLKSASL</sequence>
<comment type="caution">
    <text evidence="1">The sequence shown here is derived from an EMBL/GenBank/DDBJ whole genome shotgun (WGS) entry which is preliminary data.</text>
</comment>
<proteinExistence type="predicted"/>
<evidence type="ECO:0000313" key="1">
    <source>
        <dbReference type="EMBL" id="MDO6423067.1"/>
    </source>
</evidence>
<organism evidence="1 2">
    <name type="scientific">Saccharophagus degradans</name>
    <dbReference type="NCBI Taxonomy" id="86304"/>
    <lineage>
        <taxon>Bacteria</taxon>
        <taxon>Pseudomonadati</taxon>
        <taxon>Pseudomonadota</taxon>
        <taxon>Gammaproteobacteria</taxon>
        <taxon>Cellvibrionales</taxon>
        <taxon>Cellvibrionaceae</taxon>
        <taxon>Saccharophagus</taxon>
    </lineage>
</organism>
<dbReference type="InterPro" id="IPR019292">
    <property type="entry name" value="McrC"/>
</dbReference>
<protein>
    <recommendedName>
        <fullName evidence="3">McrBC 5-methylcytosine restriction system component-like protein</fullName>
    </recommendedName>
</protein>
<gene>
    <name evidence="1" type="ORF">Q4521_11335</name>
</gene>
<dbReference type="EMBL" id="JAUOPB010000008">
    <property type="protein sequence ID" value="MDO6423067.1"/>
    <property type="molecule type" value="Genomic_DNA"/>
</dbReference>
<dbReference type="PANTHER" id="PTHR38733:SF1">
    <property type="entry name" value="TYPE IV METHYL-DIRECTED RESTRICTION ENZYME ECOKMCRBC"/>
    <property type="match status" value="1"/>
</dbReference>
<dbReference type="Proteomes" id="UP001169760">
    <property type="component" value="Unassembled WGS sequence"/>
</dbReference>
<evidence type="ECO:0008006" key="3">
    <source>
        <dbReference type="Google" id="ProtNLM"/>
    </source>
</evidence>
<dbReference type="PANTHER" id="PTHR38733">
    <property type="entry name" value="PROTEIN MCRC"/>
    <property type="match status" value="1"/>
</dbReference>
<reference evidence="1" key="1">
    <citation type="submission" date="2023-07" db="EMBL/GenBank/DDBJ databases">
        <title>Genome content predicts the carbon catabolic preferences of heterotrophic bacteria.</title>
        <authorList>
            <person name="Gralka M."/>
        </authorList>
    </citation>
    <scope>NUCLEOTIDE SEQUENCE</scope>
    <source>
        <strain evidence="1">I3M17_2</strain>
    </source>
</reference>
<accession>A0AAW7X896</accession>
<evidence type="ECO:0000313" key="2">
    <source>
        <dbReference type="Proteomes" id="UP001169760"/>
    </source>
</evidence>